<feature type="transmembrane region" description="Helical" evidence="12">
    <location>
        <begin position="362"/>
        <end position="381"/>
    </location>
</feature>
<evidence type="ECO:0000256" key="8">
    <source>
        <dbReference type="ARBA" id="ARBA00022989"/>
    </source>
</evidence>
<keyword evidence="7 11" id="KW-0016">Alginate biosynthesis</keyword>
<keyword evidence="5 11" id="KW-0808">Transferase</keyword>
<keyword evidence="11" id="KW-0997">Cell inner membrane</keyword>
<proteinExistence type="inferred from homology"/>
<comment type="pathway">
    <text evidence="2 11">Glycan biosynthesis; alginate biosynthesis.</text>
</comment>
<accession>A0A2X4UVB6</accession>
<feature type="transmembrane region" description="Helical" evidence="12">
    <location>
        <begin position="190"/>
        <end position="209"/>
    </location>
</feature>
<feature type="transmembrane region" description="Helical" evidence="12">
    <location>
        <begin position="75"/>
        <end position="95"/>
    </location>
</feature>
<evidence type="ECO:0000256" key="9">
    <source>
        <dbReference type="ARBA" id="ARBA00023136"/>
    </source>
</evidence>
<evidence type="ECO:0000256" key="1">
    <source>
        <dbReference type="ARBA" id="ARBA00004651"/>
    </source>
</evidence>
<feature type="transmembrane region" description="Helical" evidence="12">
    <location>
        <begin position="6"/>
        <end position="22"/>
    </location>
</feature>
<evidence type="ECO:0000256" key="6">
    <source>
        <dbReference type="ARBA" id="ARBA00022692"/>
    </source>
</evidence>
<dbReference type="PIRSF" id="PIRSF500217">
    <property type="entry name" value="AlgI"/>
    <property type="match status" value="1"/>
</dbReference>
<sequence length="470" mass="52933">MNFFSLDFFYCFLLLFLLYWSFRPSVLIQNGLLLVASYIIIGSFSLGSAGVLLVYSLLIYGLARFAYRTESKKTGYLLLALLVCAFFVVFKYYPFFRESLQLSLNQIGLAGSLPTLDILVPLGLSFYAFHSVSYVVSVARKEIAPAPLFDLLLYLSFFPSVVAGPINRATVFLPQIRPPYLRELRFFKRAIALIALAIAKLFLCSAFLAENYVNAVFETPDSYSPLQTLTAVYAYAWQIYFNFSGYTNLVTGMALLLGFYVPKNFDAPYLSLNLQEFWKRWHISLSTFIRDYVYIPLGGNRHGFLRKNANLMAAMVLSGIWHGAGVNFIIWGALHGLGLVILNGAKELKLFSALPSGPAVRFFARLLTFHYVCFAWIFFRANDLDTAVAVLHNLSNLSLSAFVYGAGAGTVWLFLLFYTLYPLWARFRTALSNAANALPWYTYPVPLVVFLTLIFIFAPAGIPGFIYANF</sequence>
<dbReference type="RefSeq" id="WP_111741136.1">
    <property type="nucleotide sequence ID" value="NZ_LR698987.1"/>
</dbReference>
<gene>
    <name evidence="13" type="primary">dltB</name>
    <name evidence="13" type="ORF">NCTC12151_02741</name>
</gene>
<evidence type="ECO:0000256" key="10">
    <source>
        <dbReference type="ARBA" id="ARBA00023315"/>
    </source>
</evidence>
<evidence type="ECO:0000313" key="13">
    <source>
        <dbReference type="EMBL" id="SQI42833.1"/>
    </source>
</evidence>
<keyword evidence="6 11" id="KW-0812">Transmembrane</keyword>
<feature type="transmembrane region" description="Helical" evidence="12">
    <location>
        <begin position="319"/>
        <end position="342"/>
    </location>
</feature>
<evidence type="ECO:0000256" key="5">
    <source>
        <dbReference type="ARBA" id="ARBA00022679"/>
    </source>
</evidence>
<dbReference type="GO" id="GO:0005886">
    <property type="term" value="C:plasma membrane"/>
    <property type="evidence" value="ECO:0007669"/>
    <property type="project" value="UniProtKB-SubCell"/>
</dbReference>
<keyword evidence="9 11" id="KW-0472">Membrane</keyword>
<dbReference type="PANTHER" id="PTHR13285">
    <property type="entry name" value="ACYLTRANSFERASE"/>
    <property type="match status" value="1"/>
</dbReference>
<dbReference type="EMBL" id="LS483470">
    <property type="protein sequence ID" value="SQI42833.1"/>
    <property type="molecule type" value="Genomic_DNA"/>
</dbReference>
<evidence type="ECO:0000256" key="3">
    <source>
        <dbReference type="ARBA" id="ARBA00010323"/>
    </source>
</evidence>
<evidence type="ECO:0000256" key="2">
    <source>
        <dbReference type="ARBA" id="ARBA00005182"/>
    </source>
</evidence>
<dbReference type="Pfam" id="PF03062">
    <property type="entry name" value="MBOAT"/>
    <property type="match status" value="1"/>
</dbReference>
<feature type="transmembrane region" description="Helical" evidence="12">
    <location>
        <begin position="149"/>
        <end position="169"/>
    </location>
</feature>
<organism evidence="13 14">
    <name type="scientific">Leminorella richardii</name>
    <dbReference type="NCBI Taxonomy" id="158841"/>
    <lineage>
        <taxon>Bacteria</taxon>
        <taxon>Pseudomonadati</taxon>
        <taxon>Pseudomonadota</taxon>
        <taxon>Gammaproteobacteria</taxon>
        <taxon>Enterobacterales</taxon>
        <taxon>Budviciaceae</taxon>
        <taxon>Leminorella</taxon>
    </lineage>
</organism>
<comment type="similarity">
    <text evidence="3 11">Belongs to the membrane-bound acyltransferase family.</text>
</comment>
<dbReference type="InterPro" id="IPR051085">
    <property type="entry name" value="MB_O-acyltransferase"/>
</dbReference>
<dbReference type="InterPro" id="IPR004299">
    <property type="entry name" value="MBOAT_fam"/>
</dbReference>
<keyword evidence="14" id="KW-1185">Reference proteome</keyword>
<name>A0A2X4UVB6_9GAMM</name>
<feature type="transmembrane region" description="Helical" evidence="12">
    <location>
        <begin position="445"/>
        <end position="468"/>
    </location>
</feature>
<feature type="transmembrane region" description="Helical" evidence="12">
    <location>
        <begin position="401"/>
        <end position="424"/>
    </location>
</feature>
<feature type="transmembrane region" description="Helical" evidence="12">
    <location>
        <begin position="239"/>
        <end position="261"/>
    </location>
</feature>
<dbReference type="InterPro" id="IPR028362">
    <property type="entry name" value="AlgI"/>
</dbReference>
<keyword evidence="4 11" id="KW-1003">Cell membrane</keyword>
<dbReference type="EC" id="2.3.1.-" evidence="11"/>
<dbReference type="OrthoDB" id="139172at2"/>
<dbReference type="GO" id="GO:0016746">
    <property type="term" value="F:acyltransferase activity"/>
    <property type="evidence" value="ECO:0007669"/>
    <property type="project" value="UniProtKB-KW"/>
</dbReference>
<protein>
    <recommendedName>
        <fullName evidence="11">Probable alginate O-acetylase</fullName>
        <ecNumber evidence="11">2.3.1.-</ecNumber>
    </recommendedName>
</protein>
<dbReference type="KEGG" id="lri:NCTC12151_02741"/>
<dbReference type="AlphaFoldDB" id="A0A2X4UVB6"/>
<dbReference type="Proteomes" id="UP000249005">
    <property type="component" value="Chromosome 1"/>
</dbReference>
<feature type="transmembrane region" description="Helical" evidence="12">
    <location>
        <begin position="107"/>
        <end position="129"/>
    </location>
</feature>
<dbReference type="InterPro" id="IPR024194">
    <property type="entry name" value="Ac/AlaTfrase_AlgI/DltB"/>
</dbReference>
<dbReference type="PANTHER" id="PTHR13285:SF23">
    <property type="entry name" value="TEICHOIC ACID D-ALANYLTRANSFERASE"/>
    <property type="match status" value="1"/>
</dbReference>
<evidence type="ECO:0000256" key="4">
    <source>
        <dbReference type="ARBA" id="ARBA00022475"/>
    </source>
</evidence>
<evidence type="ECO:0000313" key="14">
    <source>
        <dbReference type="Proteomes" id="UP000249005"/>
    </source>
</evidence>
<reference evidence="13 14" key="1">
    <citation type="submission" date="2018-06" db="EMBL/GenBank/DDBJ databases">
        <authorList>
            <consortium name="Pathogen Informatics"/>
            <person name="Doyle S."/>
        </authorList>
    </citation>
    <scope>NUCLEOTIDE SEQUENCE [LARGE SCALE GENOMIC DNA]</scope>
    <source>
        <strain evidence="13 14">NCTC12151</strain>
    </source>
</reference>
<keyword evidence="8 12" id="KW-1133">Transmembrane helix</keyword>
<dbReference type="PIRSF" id="PIRSF016636">
    <property type="entry name" value="AlgI_DltB"/>
    <property type="match status" value="1"/>
</dbReference>
<feature type="transmembrane region" description="Helical" evidence="12">
    <location>
        <begin position="34"/>
        <end position="63"/>
    </location>
</feature>
<evidence type="ECO:0000256" key="7">
    <source>
        <dbReference type="ARBA" id="ARBA00022841"/>
    </source>
</evidence>
<dbReference type="GO" id="GO:0042121">
    <property type="term" value="P:alginic acid biosynthetic process"/>
    <property type="evidence" value="ECO:0007669"/>
    <property type="project" value="UniProtKB-UniRule"/>
</dbReference>
<evidence type="ECO:0000256" key="11">
    <source>
        <dbReference type="PIRNR" id="PIRNR016636"/>
    </source>
</evidence>
<comment type="subcellular location">
    <subcellularLocation>
        <location evidence="11">Cell inner membrane</location>
    </subcellularLocation>
    <subcellularLocation>
        <location evidence="1">Cell membrane</location>
        <topology evidence="1">Multi-pass membrane protein</topology>
    </subcellularLocation>
</comment>
<keyword evidence="10 11" id="KW-0012">Acyltransferase</keyword>
<dbReference type="UniPathway" id="UPA00286"/>
<evidence type="ECO:0000256" key="12">
    <source>
        <dbReference type="SAM" id="Phobius"/>
    </source>
</evidence>